<dbReference type="EMBL" id="LR796744">
    <property type="protein sequence ID" value="CAB4163234.1"/>
    <property type="molecule type" value="Genomic_DNA"/>
</dbReference>
<protein>
    <submittedName>
        <fullName evidence="1">Uncharacterized protein</fullName>
    </submittedName>
</protein>
<proteinExistence type="predicted"/>
<reference evidence="1" key="1">
    <citation type="submission" date="2020-04" db="EMBL/GenBank/DDBJ databases">
        <authorList>
            <person name="Chiriac C."/>
            <person name="Salcher M."/>
            <person name="Ghai R."/>
            <person name="Kavagutti S V."/>
        </authorList>
    </citation>
    <scope>NUCLEOTIDE SEQUENCE</scope>
</reference>
<organism evidence="1">
    <name type="scientific">uncultured Caudovirales phage</name>
    <dbReference type="NCBI Taxonomy" id="2100421"/>
    <lineage>
        <taxon>Viruses</taxon>
        <taxon>Duplodnaviria</taxon>
        <taxon>Heunggongvirae</taxon>
        <taxon>Uroviricota</taxon>
        <taxon>Caudoviricetes</taxon>
        <taxon>Peduoviridae</taxon>
        <taxon>Maltschvirus</taxon>
        <taxon>Maltschvirus maltsch</taxon>
    </lineage>
</organism>
<evidence type="ECO:0000313" key="1">
    <source>
        <dbReference type="EMBL" id="CAB4163234.1"/>
    </source>
</evidence>
<name>A0A6J5P6U1_9CAUD</name>
<sequence length="79" mass="8431">MARPAKTQNADGTPVVKREVGPKTLYLIFAPGTDPDFVNIVKASMAAVTMNSRALIKNLQGGNPAPFLSFQVEAEKRGS</sequence>
<accession>A0A6J5P6U1</accession>
<gene>
    <name evidence="1" type="ORF">UFOVP810_8</name>
</gene>